<feature type="signal peptide" evidence="2">
    <location>
        <begin position="1"/>
        <end position="26"/>
    </location>
</feature>
<evidence type="ECO:0000256" key="2">
    <source>
        <dbReference type="SAM" id="SignalP"/>
    </source>
</evidence>
<keyword evidence="2" id="KW-0732">Signal</keyword>
<feature type="region of interest" description="Disordered" evidence="1">
    <location>
        <begin position="63"/>
        <end position="87"/>
    </location>
</feature>
<proteinExistence type="predicted"/>
<dbReference type="EnsemblPlants" id="EMT24755">
    <property type="protein sequence ID" value="EMT24755"/>
    <property type="gene ID" value="F775_26772"/>
</dbReference>
<protein>
    <submittedName>
        <fullName evidence="3">Uncharacterized protein</fullName>
    </submittedName>
</protein>
<dbReference type="AlphaFoldDB" id="M8BIE9"/>
<feature type="chain" id="PRO_5014583219" evidence="2">
    <location>
        <begin position="27"/>
        <end position="102"/>
    </location>
</feature>
<evidence type="ECO:0000313" key="3">
    <source>
        <dbReference type="EnsemblPlants" id="EMT24755"/>
    </source>
</evidence>
<organism evidence="3">
    <name type="scientific">Aegilops tauschii</name>
    <name type="common">Tausch's goatgrass</name>
    <name type="synonym">Aegilops squarrosa</name>
    <dbReference type="NCBI Taxonomy" id="37682"/>
    <lineage>
        <taxon>Eukaryota</taxon>
        <taxon>Viridiplantae</taxon>
        <taxon>Streptophyta</taxon>
        <taxon>Embryophyta</taxon>
        <taxon>Tracheophyta</taxon>
        <taxon>Spermatophyta</taxon>
        <taxon>Magnoliopsida</taxon>
        <taxon>Liliopsida</taxon>
        <taxon>Poales</taxon>
        <taxon>Poaceae</taxon>
        <taxon>BOP clade</taxon>
        <taxon>Pooideae</taxon>
        <taxon>Triticodae</taxon>
        <taxon>Triticeae</taxon>
        <taxon>Triticinae</taxon>
        <taxon>Aegilops</taxon>
    </lineage>
</organism>
<reference evidence="3" key="1">
    <citation type="submission" date="2015-06" db="UniProtKB">
        <authorList>
            <consortium name="EnsemblPlants"/>
        </authorList>
    </citation>
    <scope>IDENTIFICATION</scope>
</reference>
<name>M8BIE9_AEGTA</name>
<evidence type="ECO:0000256" key="1">
    <source>
        <dbReference type="SAM" id="MobiDB-lite"/>
    </source>
</evidence>
<sequence>MASLGNRGASRFMALLKMALLVVVTTFIINSSVCLGAAGHHNTAEEFIGLDTKGLINLANPEISHQDSEATQRTTKNTMATTPQPSSHGTATIFLLIIPTCR</sequence>
<feature type="compositionally biased region" description="Polar residues" evidence="1">
    <location>
        <begin position="71"/>
        <end position="87"/>
    </location>
</feature>
<accession>M8BIE9</accession>